<evidence type="ECO:0000256" key="5">
    <source>
        <dbReference type="ARBA" id="ARBA00022475"/>
    </source>
</evidence>
<dbReference type="Pfam" id="PF00005">
    <property type="entry name" value="ABC_tran"/>
    <property type="match status" value="2"/>
</dbReference>
<protein>
    <recommendedName>
        <fullName evidence="12">Multidrug resistance-like ATP-binding protein MdlB</fullName>
        <ecNumber evidence="3">7.6.2.2</ecNumber>
    </recommendedName>
</protein>
<evidence type="ECO:0000313" key="17">
    <source>
        <dbReference type="Proteomes" id="UP000700706"/>
    </source>
</evidence>
<evidence type="ECO:0000256" key="11">
    <source>
        <dbReference type="ARBA" id="ARBA00034018"/>
    </source>
</evidence>
<evidence type="ECO:0000256" key="1">
    <source>
        <dbReference type="ARBA" id="ARBA00004651"/>
    </source>
</evidence>
<dbReference type="FunFam" id="3.40.50.300:FF:000221">
    <property type="entry name" value="Multidrug ABC transporter ATP-binding protein"/>
    <property type="match status" value="1"/>
</dbReference>
<dbReference type="GO" id="GO:0005737">
    <property type="term" value="C:cytoplasm"/>
    <property type="evidence" value="ECO:0007669"/>
    <property type="project" value="UniProtKB-ARBA"/>
</dbReference>
<feature type="transmembrane region" description="Helical" evidence="13">
    <location>
        <begin position="169"/>
        <end position="186"/>
    </location>
</feature>
<dbReference type="InterPro" id="IPR036640">
    <property type="entry name" value="ABC1_TM_sf"/>
</dbReference>
<feature type="transmembrane region" description="Helical" evidence="13">
    <location>
        <begin position="33"/>
        <end position="53"/>
    </location>
</feature>
<keyword evidence="9 13" id="KW-1133">Transmembrane helix</keyword>
<evidence type="ECO:0000313" key="16">
    <source>
        <dbReference type="EMBL" id="MBW8728144.1"/>
    </source>
</evidence>
<dbReference type="SMART" id="SM00382">
    <property type="entry name" value="AAA"/>
    <property type="match status" value="2"/>
</dbReference>
<evidence type="ECO:0000256" key="12">
    <source>
        <dbReference type="ARBA" id="ARBA00040960"/>
    </source>
</evidence>
<keyword evidence="8 16" id="KW-0067">ATP-binding</keyword>
<dbReference type="AlphaFoldDB" id="A0A952FT59"/>
<dbReference type="FunFam" id="3.40.50.300:FF:000604">
    <property type="entry name" value="ABC transporter B family member 28"/>
    <property type="match status" value="1"/>
</dbReference>
<feature type="transmembrane region" description="Helical" evidence="13">
    <location>
        <begin position="59"/>
        <end position="76"/>
    </location>
</feature>
<dbReference type="InterPro" id="IPR027417">
    <property type="entry name" value="P-loop_NTPase"/>
</dbReference>
<dbReference type="EMBL" id="JAEKLZ010000360">
    <property type="protein sequence ID" value="MBW8728144.1"/>
    <property type="molecule type" value="Genomic_DNA"/>
</dbReference>
<comment type="similarity">
    <text evidence="2">Belongs to the ABC transporter superfamily. Drug exporter-2 (TC 3.A.1.117) family.</text>
</comment>
<dbReference type="GO" id="GO:0005524">
    <property type="term" value="F:ATP binding"/>
    <property type="evidence" value="ECO:0007669"/>
    <property type="project" value="UniProtKB-KW"/>
</dbReference>
<evidence type="ECO:0000256" key="10">
    <source>
        <dbReference type="ARBA" id="ARBA00023136"/>
    </source>
</evidence>
<evidence type="ECO:0000256" key="9">
    <source>
        <dbReference type="ARBA" id="ARBA00022989"/>
    </source>
</evidence>
<dbReference type="Pfam" id="PF00664">
    <property type="entry name" value="ABC_membrane"/>
    <property type="match status" value="2"/>
</dbReference>
<feature type="transmembrane region" description="Helical" evidence="13">
    <location>
        <begin position="730"/>
        <end position="749"/>
    </location>
</feature>
<dbReference type="InterPro" id="IPR003439">
    <property type="entry name" value="ABC_transporter-like_ATP-bd"/>
</dbReference>
<feature type="domain" description="ABC transporter" evidence="14">
    <location>
        <begin position="819"/>
        <end position="1054"/>
    </location>
</feature>
<feature type="non-terminal residue" evidence="16">
    <location>
        <position position="1"/>
    </location>
</feature>
<dbReference type="SUPFAM" id="SSF52540">
    <property type="entry name" value="P-loop containing nucleoside triphosphate hydrolases"/>
    <property type="match status" value="2"/>
</dbReference>
<dbReference type="PROSITE" id="PS00211">
    <property type="entry name" value="ABC_TRANSPORTER_1"/>
    <property type="match status" value="2"/>
</dbReference>
<dbReference type="GO" id="GO:0005886">
    <property type="term" value="C:plasma membrane"/>
    <property type="evidence" value="ECO:0007669"/>
    <property type="project" value="UniProtKB-SubCell"/>
</dbReference>
<proteinExistence type="inferred from homology"/>
<feature type="domain" description="ABC transporter" evidence="14">
    <location>
        <begin position="235"/>
        <end position="471"/>
    </location>
</feature>
<dbReference type="InterPro" id="IPR039421">
    <property type="entry name" value="Type_1_exporter"/>
</dbReference>
<evidence type="ECO:0000256" key="2">
    <source>
        <dbReference type="ARBA" id="ARBA00006526"/>
    </source>
</evidence>
<dbReference type="EC" id="7.6.2.2" evidence="3"/>
<keyword evidence="10 13" id="KW-0472">Membrane</keyword>
<dbReference type="Gene3D" id="3.40.50.300">
    <property type="entry name" value="P-loop containing nucleotide triphosphate hydrolases"/>
    <property type="match status" value="2"/>
</dbReference>
<comment type="caution">
    <text evidence="16">The sequence shown here is derived from an EMBL/GenBank/DDBJ whole genome shotgun (WGS) entry which is preliminary data.</text>
</comment>
<keyword evidence="7" id="KW-0547">Nucleotide-binding</keyword>
<dbReference type="GO" id="GO:0016887">
    <property type="term" value="F:ATP hydrolysis activity"/>
    <property type="evidence" value="ECO:0007669"/>
    <property type="project" value="InterPro"/>
</dbReference>
<comment type="catalytic activity">
    <reaction evidence="11">
        <text>ATP + H2O + xenobioticSide 1 = ADP + phosphate + xenobioticSide 2.</text>
        <dbReference type="EC" id="7.6.2.2"/>
    </reaction>
</comment>
<evidence type="ECO:0000256" key="7">
    <source>
        <dbReference type="ARBA" id="ARBA00022741"/>
    </source>
</evidence>
<evidence type="ECO:0000256" key="8">
    <source>
        <dbReference type="ARBA" id="ARBA00022840"/>
    </source>
</evidence>
<sequence length="1063" mass="112956">ALGPGTVARRRSGALTLSLIDGVEQLEVYFGQFLPQFLIALLTPILIFAAIAFVDLPVAAVMLAFALIALFGPALWHRRETGSSLQLRQVYADFAAEFLDSVQGLATLKAFGQSGARGATLKLKAQSVFRSTMRVLGTNVLARGITDSAIACGAAAALALGAWRVESGAMALSALLVILMLGVEIFRPMRELRSVLHQGMVGLSAAQGIYQVLDDTPEVADAPPAALARPLDPTIEFAGVRFRYPGTRRTIHEALSFEARAGERIGLVGPSGGGKSSIVRLLLRFYDPEQGSIRLGGHDLRGLSFDQIRSMISVVNQDTFLFHGTVEDNIRMGRPEATEAEVEAAARAANIHGFVQSLPQGYRTVVGEKGVKLSGGQRQRVAIARALLRDTPILVLDEALSAVDAENEAVIQEALDLVESGPHAALMQQGGVYAGLMAEQARESASGTILDAPVAARAAEPAAQGLASGDGADKAETEGILKAEGLGWGRLVTELMKLAMPWKGKLALTFAFGVLRVVSFIGVGVLSALVLLALKNGEPYGPLLWALAVVAPLSGVLHWLESWIAHDMAFRLLADMRSDVFRKLDALAPAYLVRRRTGDLMALVTHDIELVEYFFAHTVAPAFVAVLVPAAVLAVLVWASPWIALALLPFLLAVAISPFLMRRRVDTLGSESREAAGELGAFAVDSVQGLGEIVAFQQEAARGDRLDALSQRFIRLRLPFFAELTRQQSLLEILTGLGGLAVVVTGAALSTHGAIDPGLLPLLTILAMAAFLPVSEIAQVGRQLADTLGATRRIYGLKAEPVPVFDGPGVPDHQGPAALALQGVGFTYPGQGRRALSGVTVEIPAGKTVALVGTSGAGKTTTAQLLMRFWDVDEGRILLNGADLRDYALDDLRRRIALVAQDTYLFNDTLRANILIARPEASEAELAAAIEHASLAELVETLPEGLDSPVGERGTALSGGQRQRVAIARAFLKNASVLILDEATSHLDTVNEQAVRRALDRLQADRTTIVIAHRLSTVRDADLIVVLDEGRVAETGIHAALLARGGLYAQLVSRQLASAQAAQ</sequence>
<evidence type="ECO:0000256" key="6">
    <source>
        <dbReference type="ARBA" id="ARBA00022692"/>
    </source>
</evidence>
<dbReference type="Proteomes" id="UP000700706">
    <property type="component" value="Unassembled WGS sequence"/>
</dbReference>
<dbReference type="GO" id="GO:0008559">
    <property type="term" value="F:ABC-type xenobiotic transporter activity"/>
    <property type="evidence" value="ECO:0007669"/>
    <property type="project" value="UniProtKB-EC"/>
</dbReference>
<feature type="transmembrane region" description="Helical" evidence="13">
    <location>
        <begin position="613"/>
        <end position="636"/>
    </location>
</feature>
<dbReference type="PROSITE" id="PS50893">
    <property type="entry name" value="ABC_TRANSPORTER_2"/>
    <property type="match status" value="2"/>
</dbReference>
<feature type="transmembrane region" description="Helical" evidence="13">
    <location>
        <begin position="642"/>
        <end position="661"/>
    </location>
</feature>
<keyword evidence="4" id="KW-0813">Transport</keyword>
<keyword evidence="6 13" id="KW-0812">Transmembrane</keyword>
<dbReference type="InterPro" id="IPR003593">
    <property type="entry name" value="AAA+_ATPase"/>
</dbReference>
<comment type="subcellular location">
    <subcellularLocation>
        <location evidence="1">Cell membrane</location>
        <topology evidence="1">Multi-pass membrane protein</topology>
    </subcellularLocation>
</comment>
<dbReference type="PANTHER" id="PTHR24221:SF654">
    <property type="entry name" value="ATP-BINDING CASSETTE SUB-FAMILY B MEMBER 6"/>
    <property type="match status" value="1"/>
</dbReference>
<dbReference type="PANTHER" id="PTHR24221">
    <property type="entry name" value="ATP-BINDING CASSETTE SUB-FAMILY B"/>
    <property type="match status" value="1"/>
</dbReference>
<feature type="domain" description="ABC transmembrane type-1" evidence="15">
    <location>
        <begin position="506"/>
        <end position="786"/>
    </location>
</feature>
<dbReference type="PROSITE" id="PS50929">
    <property type="entry name" value="ABC_TM1F"/>
    <property type="match status" value="2"/>
</dbReference>
<feature type="transmembrane region" description="Helical" evidence="13">
    <location>
        <begin position="506"/>
        <end position="534"/>
    </location>
</feature>
<dbReference type="Gene3D" id="1.20.1560.10">
    <property type="entry name" value="ABC transporter type 1, transmembrane domain"/>
    <property type="match status" value="2"/>
</dbReference>
<evidence type="ECO:0000256" key="3">
    <source>
        <dbReference type="ARBA" id="ARBA00012191"/>
    </source>
</evidence>
<evidence type="ECO:0000256" key="4">
    <source>
        <dbReference type="ARBA" id="ARBA00022448"/>
    </source>
</evidence>
<organism evidence="16 17">
    <name type="scientific">Inquilinus limosus</name>
    <dbReference type="NCBI Taxonomy" id="171674"/>
    <lineage>
        <taxon>Bacteria</taxon>
        <taxon>Pseudomonadati</taxon>
        <taxon>Pseudomonadota</taxon>
        <taxon>Alphaproteobacteria</taxon>
        <taxon>Rhodospirillales</taxon>
        <taxon>Rhodospirillaceae</taxon>
        <taxon>Inquilinus</taxon>
    </lineage>
</organism>
<feature type="transmembrane region" description="Helical" evidence="13">
    <location>
        <begin position="540"/>
        <end position="560"/>
    </location>
</feature>
<feature type="transmembrane region" description="Helical" evidence="13">
    <location>
        <begin position="140"/>
        <end position="163"/>
    </location>
</feature>
<dbReference type="SUPFAM" id="SSF90123">
    <property type="entry name" value="ABC transporter transmembrane region"/>
    <property type="match status" value="2"/>
</dbReference>
<keyword evidence="5" id="KW-1003">Cell membrane</keyword>
<reference evidence="16" key="1">
    <citation type="submission" date="2020-06" db="EMBL/GenBank/DDBJ databases">
        <title>Stable isotope informed genome-resolved metagenomics uncovers potential trophic interactions in rhizosphere soil.</title>
        <authorList>
            <person name="Starr E.P."/>
            <person name="Shi S."/>
            <person name="Blazewicz S.J."/>
            <person name="Koch B.J."/>
            <person name="Probst A.J."/>
            <person name="Hungate B.A."/>
            <person name="Pett-Ridge J."/>
            <person name="Firestone M.K."/>
            <person name="Banfield J.F."/>
        </authorList>
    </citation>
    <scope>NUCLEOTIDE SEQUENCE</scope>
    <source>
        <strain evidence="16">YM_69_17</strain>
    </source>
</reference>
<evidence type="ECO:0000256" key="13">
    <source>
        <dbReference type="SAM" id="Phobius"/>
    </source>
</evidence>
<dbReference type="InterPro" id="IPR017871">
    <property type="entry name" value="ABC_transporter-like_CS"/>
</dbReference>
<dbReference type="InterPro" id="IPR011527">
    <property type="entry name" value="ABC1_TM_dom"/>
</dbReference>
<accession>A0A952FT59</accession>
<evidence type="ECO:0000259" key="14">
    <source>
        <dbReference type="PROSITE" id="PS50893"/>
    </source>
</evidence>
<evidence type="ECO:0000259" key="15">
    <source>
        <dbReference type="PROSITE" id="PS50929"/>
    </source>
</evidence>
<feature type="domain" description="ABC transmembrane type-1" evidence="15">
    <location>
        <begin position="1"/>
        <end position="198"/>
    </location>
</feature>
<name>A0A952FT59_9PROT</name>
<gene>
    <name evidence="16" type="ORF">JF625_23740</name>
</gene>